<dbReference type="Proteomes" id="UP000580718">
    <property type="component" value="Unassembled WGS sequence"/>
</dbReference>
<dbReference type="NCBIfam" id="NF033748">
    <property type="entry name" value="class_F_sortase"/>
    <property type="match status" value="1"/>
</dbReference>
<protein>
    <submittedName>
        <fullName evidence="2">Sortase (Surface protein transpeptidase)</fullName>
    </submittedName>
</protein>
<name>A0A839YAP1_9ACTN</name>
<comment type="caution">
    <text evidence="2">The sequence shown here is derived from an EMBL/GenBank/DDBJ whole genome shotgun (WGS) entry which is preliminary data.</text>
</comment>
<evidence type="ECO:0000256" key="1">
    <source>
        <dbReference type="ARBA" id="ARBA00022801"/>
    </source>
</evidence>
<reference evidence="2 3" key="1">
    <citation type="submission" date="2020-08" db="EMBL/GenBank/DDBJ databases">
        <title>Sequencing the genomes of 1000 actinobacteria strains.</title>
        <authorList>
            <person name="Klenk H.-P."/>
        </authorList>
    </citation>
    <scope>NUCLEOTIDE SEQUENCE [LARGE SCALE GENOMIC DNA]</scope>
    <source>
        <strain evidence="2 3">DSM 16678</strain>
    </source>
</reference>
<dbReference type="EMBL" id="JACIBU010000002">
    <property type="protein sequence ID" value="MBB3678526.1"/>
    <property type="molecule type" value="Genomic_DNA"/>
</dbReference>
<dbReference type="AlphaFoldDB" id="A0A839YAP1"/>
<keyword evidence="1" id="KW-0378">Hydrolase</keyword>
<dbReference type="SUPFAM" id="SSF63817">
    <property type="entry name" value="Sortase"/>
    <property type="match status" value="1"/>
</dbReference>
<dbReference type="RefSeq" id="WP_343056697.1">
    <property type="nucleotide sequence ID" value="NZ_JACIBU010000002.1"/>
</dbReference>
<dbReference type="InterPro" id="IPR042001">
    <property type="entry name" value="Sortase_F"/>
</dbReference>
<dbReference type="InterPro" id="IPR005754">
    <property type="entry name" value="Sortase"/>
</dbReference>
<sequence length="186" mass="18979">MTAGLVALLTPAPAPDVPVREVVTSPPAPVVAGVLPATRAVTVPARVAIPAIGVDTPLTEIGVDGAGALVPPADYRVAGWFAAGPAPGETGPAVLAGHVDDRTGPAVFFRLEELTAGDEVRVTGADGQLVTFTVTRVASYPKDAFATAEVYGPTTGAELRLITCGGTFDRSRRSYTDNVVVFATAR</sequence>
<gene>
    <name evidence="2" type="ORF">FHX36_004315</name>
</gene>
<proteinExistence type="predicted"/>
<dbReference type="Gene3D" id="2.40.260.10">
    <property type="entry name" value="Sortase"/>
    <property type="match status" value="1"/>
</dbReference>
<dbReference type="InterPro" id="IPR023365">
    <property type="entry name" value="Sortase_dom-sf"/>
</dbReference>
<dbReference type="GO" id="GO:0016787">
    <property type="term" value="F:hydrolase activity"/>
    <property type="evidence" value="ECO:0007669"/>
    <property type="project" value="UniProtKB-KW"/>
</dbReference>
<dbReference type="Pfam" id="PF04203">
    <property type="entry name" value="Sortase"/>
    <property type="match status" value="1"/>
</dbReference>
<accession>A0A839YAP1</accession>
<evidence type="ECO:0000313" key="3">
    <source>
        <dbReference type="Proteomes" id="UP000580718"/>
    </source>
</evidence>
<evidence type="ECO:0000313" key="2">
    <source>
        <dbReference type="EMBL" id="MBB3678526.1"/>
    </source>
</evidence>
<organism evidence="2 3">
    <name type="scientific">Modestobacter versicolor</name>
    <dbReference type="NCBI Taxonomy" id="429133"/>
    <lineage>
        <taxon>Bacteria</taxon>
        <taxon>Bacillati</taxon>
        <taxon>Actinomycetota</taxon>
        <taxon>Actinomycetes</taxon>
        <taxon>Geodermatophilales</taxon>
        <taxon>Geodermatophilaceae</taxon>
        <taxon>Modestobacter</taxon>
    </lineage>
</organism>
<dbReference type="CDD" id="cd05829">
    <property type="entry name" value="Sortase_F"/>
    <property type="match status" value="1"/>
</dbReference>